<comment type="caution">
    <text evidence="1">The sequence shown here is derived from an EMBL/GenBank/DDBJ whole genome shotgun (WGS) entry which is preliminary data.</text>
</comment>
<accession>A0A645HN28</accession>
<proteinExistence type="predicted"/>
<gene>
    <name evidence="1" type="ORF">SDC9_187992</name>
</gene>
<dbReference type="AlphaFoldDB" id="A0A645HN28"/>
<protein>
    <submittedName>
        <fullName evidence="1">Uncharacterized protein</fullName>
    </submittedName>
</protein>
<name>A0A645HN28_9ZZZZ</name>
<evidence type="ECO:0000313" key="1">
    <source>
        <dbReference type="EMBL" id="MPN40455.1"/>
    </source>
</evidence>
<reference evidence="1" key="1">
    <citation type="submission" date="2019-08" db="EMBL/GenBank/DDBJ databases">
        <authorList>
            <person name="Kucharzyk K."/>
            <person name="Murdoch R.W."/>
            <person name="Higgins S."/>
            <person name="Loffler F."/>
        </authorList>
    </citation>
    <scope>NUCLEOTIDE SEQUENCE</scope>
</reference>
<dbReference type="EMBL" id="VSSQ01096873">
    <property type="protein sequence ID" value="MPN40455.1"/>
    <property type="molecule type" value="Genomic_DNA"/>
</dbReference>
<organism evidence="1">
    <name type="scientific">bioreactor metagenome</name>
    <dbReference type="NCBI Taxonomy" id="1076179"/>
    <lineage>
        <taxon>unclassified sequences</taxon>
        <taxon>metagenomes</taxon>
        <taxon>ecological metagenomes</taxon>
    </lineage>
</organism>
<sequence length="89" mass="10169">MVAVAMKTPLYDPYCTPLIVGLQCEVCCISAVKRQIKRILQRSEKQEIPRVFAGDQAAQFAPMRPLGITPAALRHPFYRMRSQLRPLRQ</sequence>